<dbReference type="RefSeq" id="WP_212948781.1">
    <property type="nucleotide sequence ID" value="NZ_BORW01000005.1"/>
</dbReference>
<keyword evidence="1" id="KW-0812">Transmembrane</keyword>
<dbReference type="EMBL" id="BORW01000005">
    <property type="protein sequence ID" value="GIO66711.1"/>
    <property type="molecule type" value="Genomic_DNA"/>
</dbReference>
<evidence type="ECO:0000313" key="3">
    <source>
        <dbReference type="Proteomes" id="UP000680638"/>
    </source>
</evidence>
<feature type="transmembrane region" description="Helical" evidence="1">
    <location>
        <begin position="48"/>
        <end position="69"/>
    </location>
</feature>
<keyword evidence="1" id="KW-0472">Membrane</keyword>
<keyword evidence="1" id="KW-1133">Transmembrane helix</keyword>
<name>A0ABQ4LTW6_9BACL</name>
<reference evidence="2 3" key="1">
    <citation type="submission" date="2021-03" db="EMBL/GenBank/DDBJ databases">
        <title>Antimicrobial resistance genes in bacteria isolated from Japanese honey, and their potential for conferring macrolide and lincosamide resistance in the American foulbrood pathogen Paenibacillus larvae.</title>
        <authorList>
            <person name="Okamoto M."/>
            <person name="Kumagai M."/>
            <person name="Kanamori H."/>
            <person name="Takamatsu D."/>
        </authorList>
    </citation>
    <scope>NUCLEOTIDE SEQUENCE [LARGE SCALE GENOMIC DNA]</scope>
    <source>
        <strain evidence="2 3">J21TS3</strain>
    </source>
</reference>
<sequence length="463" mass="52151">MGNEQERLLEQYFEPAHIARRRIPEQRLDAAIKNGMARGGKAQYRRRVGRVAASCAAALLLLVAAAVYVPELTFGGRSASLQSAAERQIPAYVEWSVGKRGMLREALDQGKYQAVGATASYEGYHVTVDGIMTDRKHVVLFYTSKSDQGDRITPVNPGLYTKTYDKLPFRQFVRDHRQKTGYYDEGSYRDMLIFDLAGGTQLPDEFYFSGKWSNGEPVATQKFLEVKIPVDLSKLAVLERTIPAGQSFDLEGQKIKLETMVQVPERLNLKLTSDAGTPNIARFLDWGLYTKNDRGNMLQPAMGPIKENGELIFSFHAPDYVKGDPLELRGSGIETAFRGKRKLVIDTKQFKLIQAPDSRLKLASIETSHERIRITSGFPSFDPRITRFMKVNPEFTDGKGNKHKLITNNAEAIHEGWRKDADTGLDAYYFDIPGKSYPQPLTFEVEEYPGTFIPKTFSLTIQK</sequence>
<organism evidence="2 3">
    <name type="scientific">Paenibacillus cookii</name>
    <dbReference type="NCBI Taxonomy" id="157839"/>
    <lineage>
        <taxon>Bacteria</taxon>
        <taxon>Bacillati</taxon>
        <taxon>Bacillota</taxon>
        <taxon>Bacilli</taxon>
        <taxon>Bacillales</taxon>
        <taxon>Paenibacillaceae</taxon>
        <taxon>Paenibacillus</taxon>
    </lineage>
</organism>
<protein>
    <recommendedName>
        <fullName evidence="4">DUF4179 domain-containing protein</fullName>
    </recommendedName>
</protein>
<evidence type="ECO:0000256" key="1">
    <source>
        <dbReference type="SAM" id="Phobius"/>
    </source>
</evidence>
<evidence type="ECO:0000313" key="2">
    <source>
        <dbReference type="EMBL" id="GIO66711.1"/>
    </source>
</evidence>
<accession>A0ABQ4LTW6</accession>
<comment type="caution">
    <text evidence="2">The sequence shown here is derived from an EMBL/GenBank/DDBJ whole genome shotgun (WGS) entry which is preliminary data.</text>
</comment>
<keyword evidence="3" id="KW-1185">Reference proteome</keyword>
<gene>
    <name evidence="2" type="ORF">J21TS3_15320</name>
</gene>
<proteinExistence type="predicted"/>
<evidence type="ECO:0008006" key="4">
    <source>
        <dbReference type="Google" id="ProtNLM"/>
    </source>
</evidence>
<dbReference type="Proteomes" id="UP000680638">
    <property type="component" value="Unassembled WGS sequence"/>
</dbReference>